<feature type="transmembrane region" description="Helical" evidence="1">
    <location>
        <begin position="53"/>
        <end position="72"/>
    </location>
</feature>
<keyword evidence="1" id="KW-0472">Membrane</keyword>
<dbReference type="Proteomes" id="UP000886842">
    <property type="component" value="Unassembled WGS sequence"/>
</dbReference>
<dbReference type="InterPro" id="IPR046264">
    <property type="entry name" value="DUF6297"/>
</dbReference>
<feature type="transmembrane region" description="Helical" evidence="1">
    <location>
        <begin position="92"/>
        <end position="119"/>
    </location>
</feature>
<reference evidence="2" key="1">
    <citation type="submission" date="2020-10" db="EMBL/GenBank/DDBJ databases">
        <authorList>
            <person name="Gilroy R."/>
        </authorList>
    </citation>
    <scope>NUCLEOTIDE SEQUENCE</scope>
    <source>
        <strain evidence="2">ChiGjej1B1-24693</strain>
    </source>
</reference>
<dbReference type="AlphaFoldDB" id="A0A9D1KMK0"/>
<feature type="transmembrane region" description="Helical" evidence="1">
    <location>
        <begin position="360"/>
        <end position="378"/>
    </location>
</feature>
<gene>
    <name evidence="2" type="ORF">IAA98_08225</name>
</gene>
<feature type="transmembrane region" description="Helical" evidence="1">
    <location>
        <begin position="497"/>
        <end position="518"/>
    </location>
</feature>
<dbReference type="EMBL" id="DVLP01000245">
    <property type="protein sequence ID" value="HIT75556.1"/>
    <property type="molecule type" value="Genomic_DNA"/>
</dbReference>
<evidence type="ECO:0000313" key="3">
    <source>
        <dbReference type="Proteomes" id="UP000886842"/>
    </source>
</evidence>
<proteinExistence type="predicted"/>
<feature type="transmembrane region" description="Helical" evidence="1">
    <location>
        <begin position="201"/>
        <end position="222"/>
    </location>
</feature>
<feature type="transmembrane region" description="Helical" evidence="1">
    <location>
        <begin position="167"/>
        <end position="189"/>
    </location>
</feature>
<feature type="transmembrane region" description="Helical" evidence="1">
    <location>
        <begin position="399"/>
        <end position="420"/>
    </location>
</feature>
<feature type="transmembrane region" description="Helical" evidence="1">
    <location>
        <begin position="234"/>
        <end position="258"/>
    </location>
</feature>
<protein>
    <submittedName>
        <fullName evidence="2">ABC transporter permease</fullName>
    </submittedName>
</protein>
<feature type="transmembrane region" description="Helical" evidence="1">
    <location>
        <begin position="432"/>
        <end position="451"/>
    </location>
</feature>
<name>A0A9D1KMK0_9ACTN</name>
<accession>A0A9D1KMK0</accession>
<dbReference type="Pfam" id="PF19814">
    <property type="entry name" value="DUF6297"/>
    <property type="match status" value="1"/>
</dbReference>
<organism evidence="2 3">
    <name type="scientific">Candidatus Avipropionibacterium avicola</name>
    <dbReference type="NCBI Taxonomy" id="2840701"/>
    <lineage>
        <taxon>Bacteria</taxon>
        <taxon>Bacillati</taxon>
        <taxon>Actinomycetota</taxon>
        <taxon>Actinomycetes</taxon>
        <taxon>Propionibacteriales</taxon>
        <taxon>Propionibacteriaceae</taxon>
        <taxon>Propionibacteriaceae incertae sedis</taxon>
        <taxon>Candidatus Avipropionibacterium</taxon>
    </lineage>
</organism>
<reference evidence="2" key="2">
    <citation type="journal article" date="2021" name="PeerJ">
        <title>Extensive microbial diversity within the chicken gut microbiome revealed by metagenomics and culture.</title>
        <authorList>
            <person name="Gilroy R."/>
            <person name="Ravi A."/>
            <person name="Getino M."/>
            <person name="Pursley I."/>
            <person name="Horton D.L."/>
            <person name="Alikhan N.F."/>
            <person name="Baker D."/>
            <person name="Gharbi K."/>
            <person name="Hall N."/>
            <person name="Watson M."/>
            <person name="Adriaenssens E.M."/>
            <person name="Foster-Nyarko E."/>
            <person name="Jarju S."/>
            <person name="Secka A."/>
            <person name="Antonio M."/>
            <person name="Oren A."/>
            <person name="Chaudhuri R.R."/>
            <person name="La Ragione R."/>
            <person name="Hildebrand F."/>
            <person name="Pallen M.J."/>
        </authorList>
    </citation>
    <scope>NUCLEOTIDE SEQUENCE</scope>
    <source>
        <strain evidence="2">ChiGjej1B1-24693</strain>
    </source>
</reference>
<feature type="transmembrane region" description="Helical" evidence="1">
    <location>
        <begin position="140"/>
        <end position="161"/>
    </location>
</feature>
<feature type="transmembrane region" description="Helical" evidence="1">
    <location>
        <begin position="333"/>
        <end position="354"/>
    </location>
</feature>
<evidence type="ECO:0000313" key="2">
    <source>
        <dbReference type="EMBL" id="HIT75556.1"/>
    </source>
</evidence>
<evidence type="ECO:0000256" key="1">
    <source>
        <dbReference type="SAM" id="Phobius"/>
    </source>
</evidence>
<sequence length="542" mass="56939">MTGPTESPEPSASLRASRAVNPEGVDEADLLEDIKHWRTGRATRTLGEAFSRAYIAIFAILMFGAMLANVVVTAQVSVSECTAATCLSARTILPWAAVAFAVAVALFMSRLFGPVVASAAEGFWLMDAPVRRGRLLSRRLYAVVAVVTVIGAALAALVTTLSGSSPAAIGAWAAAAGLAAGASVAFAASQQSNHDNRLVRVLGGLFAFVALAAMLLVVAIAADRIDPPAIEDRSLLIALVIAGAGLVIGVLALVGARLRLDRLPRRRLTSGGSLVSGLSGAMYALDLGLMNDILNERRFAEMGNVRVKRSGGVGLTAVVLRDLLRLVRSPQPLLLFVVSIMVPYVLDALGLSAIAAPLSAIALFGAVIPLLGGLRVFTRSGGMARSLPFNPGQIKRASIVLPAVLCIVWAFAVFPAYLGFGGEAQRTIPEAMVVSEIVAAAGLLGAVRWTIAKPINFSAPMVATPSGALPPGMITNLFRGFDICLLITVPLVFNLPWWVSVLLGLICGLVLLSSFNLAEMQHKAKQQQAEMDRLKAGRQRYH</sequence>
<keyword evidence="1" id="KW-0812">Transmembrane</keyword>
<keyword evidence="1" id="KW-1133">Transmembrane helix</keyword>
<comment type="caution">
    <text evidence="2">The sequence shown here is derived from an EMBL/GenBank/DDBJ whole genome shotgun (WGS) entry which is preliminary data.</text>
</comment>